<keyword evidence="4" id="KW-1185">Reference proteome</keyword>
<organism evidence="3 4">
    <name type="scientific">Rhodomicrobium udaipurense</name>
    <dbReference type="NCBI Taxonomy" id="1202716"/>
    <lineage>
        <taxon>Bacteria</taxon>
        <taxon>Pseudomonadati</taxon>
        <taxon>Pseudomonadota</taxon>
        <taxon>Alphaproteobacteria</taxon>
        <taxon>Hyphomicrobiales</taxon>
        <taxon>Hyphomicrobiaceae</taxon>
        <taxon>Rhodomicrobium</taxon>
    </lineage>
</organism>
<feature type="signal peptide" evidence="2">
    <location>
        <begin position="1"/>
        <end position="24"/>
    </location>
</feature>
<sequence length="403" mass="44238">MRLRSIIPALFMACAALAGGVALALETPPPASAPANREAKPVDPEAKRVAQALIEEILTASHAAEIYGDLQRTLRDVYIPMMREIIQGGYPGMPDPNPEMTAQLAKLLTAMDYMRKAGEELDVALAENRGAIVSDFAAQLAREASRDEIADVRAMMDLPAVRKGFDVLYAASKLMTGYTYEDSRIVSEFSAWAKQLDAAKNLKGLPGLDGNAVSVPSAAKVRKAQAVVEDLIRISHLEDTVARVKRFARDVYLPTAPVSEEERAKLAAQIDEFEFTYNMRKALVLALAPSVVASVLSDADLDTLHRFVLTPSFAKGFDLLSNTVVAATAFTKDDILQAEKSFEDFDRKAQVRERAKSEGEKVTDEWQALIDKWREKLADRLSPETRQGLERSLDDLDKTGSPI</sequence>
<keyword evidence="2" id="KW-0732">Signal</keyword>
<evidence type="ECO:0000313" key="3">
    <source>
        <dbReference type="EMBL" id="MBJ7542206.1"/>
    </source>
</evidence>
<dbReference type="EMBL" id="JAEMUK010000002">
    <property type="protein sequence ID" value="MBJ7542206.1"/>
    <property type="molecule type" value="Genomic_DNA"/>
</dbReference>
<accession>A0A8I1GEC0</accession>
<reference evidence="3 4" key="1">
    <citation type="submission" date="2020-12" db="EMBL/GenBank/DDBJ databases">
        <title>Revised draft genomes of Rhodomicrobium vannielii ATCC 17100 and Rhodomicrobium udaipurense JA643.</title>
        <authorList>
            <person name="Conners E.M."/>
            <person name="Davenport E.J."/>
            <person name="Bose A."/>
        </authorList>
    </citation>
    <scope>NUCLEOTIDE SEQUENCE [LARGE SCALE GENOMIC DNA]</scope>
    <source>
        <strain evidence="3 4">JA643</strain>
    </source>
</reference>
<protein>
    <submittedName>
        <fullName evidence="3">Uncharacterized protein</fullName>
    </submittedName>
</protein>
<dbReference type="AlphaFoldDB" id="A0A8I1GEC0"/>
<gene>
    <name evidence="3" type="ORF">JDN41_01375</name>
</gene>
<name>A0A8I1GEC0_9HYPH</name>
<evidence type="ECO:0000256" key="1">
    <source>
        <dbReference type="SAM" id="MobiDB-lite"/>
    </source>
</evidence>
<proteinExistence type="predicted"/>
<feature type="region of interest" description="Disordered" evidence="1">
    <location>
        <begin position="380"/>
        <end position="403"/>
    </location>
</feature>
<dbReference type="Proteomes" id="UP000623250">
    <property type="component" value="Unassembled WGS sequence"/>
</dbReference>
<dbReference type="RefSeq" id="WP_155955256.1">
    <property type="nucleotide sequence ID" value="NZ_JAEMUK010000002.1"/>
</dbReference>
<comment type="caution">
    <text evidence="3">The sequence shown here is derived from an EMBL/GenBank/DDBJ whole genome shotgun (WGS) entry which is preliminary data.</text>
</comment>
<evidence type="ECO:0000256" key="2">
    <source>
        <dbReference type="SAM" id="SignalP"/>
    </source>
</evidence>
<evidence type="ECO:0000313" key="4">
    <source>
        <dbReference type="Proteomes" id="UP000623250"/>
    </source>
</evidence>
<feature type="chain" id="PRO_5034248361" evidence="2">
    <location>
        <begin position="25"/>
        <end position="403"/>
    </location>
</feature>